<dbReference type="EMBL" id="JBGMDY010000008">
    <property type="protein sequence ID" value="KAL2324435.1"/>
    <property type="molecule type" value="Genomic_DNA"/>
</dbReference>
<protein>
    <submittedName>
        <fullName evidence="1">Uncharacterized protein</fullName>
    </submittedName>
</protein>
<evidence type="ECO:0000313" key="1">
    <source>
        <dbReference type="EMBL" id="KAL2324435.1"/>
    </source>
</evidence>
<proteinExistence type="predicted"/>
<reference evidence="1 2" key="1">
    <citation type="submission" date="2024-08" db="EMBL/GenBank/DDBJ databases">
        <title>Insights into the chromosomal genome structure of Flemingia macrophylla.</title>
        <authorList>
            <person name="Ding Y."/>
            <person name="Zhao Y."/>
            <person name="Bi W."/>
            <person name="Wu M."/>
            <person name="Zhao G."/>
            <person name="Gong Y."/>
            <person name="Li W."/>
            <person name="Zhang P."/>
        </authorList>
    </citation>
    <scope>NUCLEOTIDE SEQUENCE [LARGE SCALE GENOMIC DNA]</scope>
    <source>
        <strain evidence="1">DYQJB</strain>
        <tissue evidence="1">Leaf</tissue>
    </source>
</reference>
<sequence>MVYCEMTEEATKEQQEVKDEDLWKIRVPLQQCDMNNKVVLCGSESDDESEGKPYDFDVWDVDTQTKHSLPLVQGK</sequence>
<evidence type="ECO:0000313" key="2">
    <source>
        <dbReference type="Proteomes" id="UP001603857"/>
    </source>
</evidence>
<name>A0ABD1LLQ5_9FABA</name>
<dbReference type="Proteomes" id="UP001603857">
    <property type="component" value="Unassembled WGS sequence"/>
</dbReference>
<keyword evidence="2" id="KW-1185">Reference proteome</keyword>
<dbReference type="AlphaFoldDB" id="A0ABD1LLQ5"/>
<accession>A0ABD1LLQ5</accession>
<comment type="caution">
    <text evidence="1">The sequence shown here is derived from an EMBL/GenBank/DDBJ whole genome shotgun (WGS) entry which is preliminary data.</text>
</comment>
<organism evidence="1 2">
    <name type="scientific">Flemingia macrophylla</name>
    <dbReference type="NCBI Taxonomy" id="520843"/>
    <lineage>
        <taxon>Eukaryota</taxon>
        <taxon>Viridiplantae</taxon>
        <taxon>Streptophyta</taxon>
        <taxon>Embryophyta</taxon>
        <taxon>Tracheophyta</taxon>
        <taxon>Spermatophyta</taxon>
        <taxon>Magnoliopsida</taxon>
        <taxon>eudicotyledons</taxon>
        <taxon>Gunneridae</taxon>
        <taxon>Pentapetalae</taxon>
        <taxon>rosids</taxon>
        <taxon>fabids</taxon>
        <taxon>Fabales</taxon>
        <taxon>Fabaceae</taxon>
        <taxon>Papilionoideae</taxon>
        <taxon>50 kb inversion clade</taxon>
        <taxon>NPAAA clade</taxon>
        <taxon>indigoferoid/millettioid clade</taxon>
        <taxon>Phaseoleae</taxon>
        <taxon>Flemingia</taxon>
    </lineage>
</organism>
<gene>
    <name evidence="1" type="ORF">Fmac_023493</name>
</gene>